<evidence type="ECO:0000313" key="1">
    <source>
        <dbReference type="EMBL" id="KAH8004174.1"/>
    </source>
</evidence>
<gene>
    <name evidence="1" type="ORF">K3G42_004278</name>
</gene>
<proteinExistence type="predicted"/>
<dbReference type="Proteomes" id="UP000827872">
    <property type="component" value="Linkage Group LG04"/>
</dbReference>
<comment type="caution">
    <text evidence="1">The sequence shown here is derived from an EMBL/GenBank/DDBJ whole genome shotgun (WGS) entry which is preliminary data.</text>
</comment>
<name>A0ACB8FFW4_9SAUR</name>
<reference evidence="1" key="1">
    <citation type="submission" date="2021-08" db="EMBL/GenBank/DDBJ databases">
        <title>The first chromosome-level gecko genome reveals the dynamic sex chromosomes of Neotropical dwarf geckos (Sphaerodactylidae: Sphaerodactylus).</title>
        <authorList>
            <person name="Pinto B.J."/>
            <person name="Keating S.E."/>
            <person name="Gamble T."/>
        </authorList>
    </citation>
    <scope>NUCLEOTIDE SEQUENCE</scope>
    <source>
        <strain evidence="1">TG3544</strain>
    </source>
</reference>
<evidence type="ECO:0000313" key="2">
    <source>
        <dbReference type="Proteomes" id="UP000827872"/>
    </source>
</evidence>
<dbReference type="EMBL" id="CM037617">
    <property type="protein sequence ID" value="KAH8004174.1"/>
    <property type="molecule type" value="Genomic_DNA"/>
</dbReference>
<accession>A0ACB8FFW4</accession>
<organism evidence="1 2">
    <name type="scientific">Sphaerodactylus townsendi</name>
    <dbReference type="NCBI Taxonomy" id="933632"/>
    <lineage>
        <taxon>Eukaryota</taxon>
        <taxon>Metazoa</taxon>
        <taxon>Chordata</taxon>
        <taxon>Craniata</taxon>
        <taxon>Vertebrata</taxon>
        <taxon>Euteleostomi</taxon>
        <taxon>Lepidosauria</taxon>
        <taxon>Squamata</taxon>
        <taxon>Bifurcata</taxon>
        <taxon>Gekkota</taxon>
        <taxon>Sphaerodactylidae</taxon>
        <taxon>Sphaerodactylus</taxon>
    </lineage>
</organism>
<protein>
    <submittedName>
        <fullName evidence="1">Uncharacterized protein</fullName>
    </submittedName>
</protein>
<sequence length="2221" mass="244126">MKRRGPFLSSDTVELKASVEQSLLTLQNMILSPYSAELQEEAVRWSSMLRSFESLLEAWVSFQQKWVFLNIVLYEKDISLPSAQLESRFQGVDAFFRELMQVTCQDPLVLSSIKPLLGSCRESHFAGGPLQAALTEASGELQGIIRALDYVLEATRMAFPRLFFLSNEELVAMVATTAESADATSWARRCFPGVRQLHLVVPSAVQTASTFCALPVELHVTGLVGEQGEKLKLCAMVPLSRKATQWLCTLERAMKETLFYRLQDCLAQRLALRPQLDLAFQKPPGPTELPLHLLVEHWATLGTTFPVQCVLLAEEALWRVDLEEALGEPGRQAILALKLSLKAEALTHYLRNFRSLHTWQPESDSLGVLLGGLLVLTIQQRDVLSQLQVHKVSSPQAFEWARHFKYRVALKAEKAKAARVPLSKWAGSPPGCWAEILDCRCPYDYEYLGPGTRPLGSPSLDRAFLGLFLALDDFCCGGLLGHHGSGKSHAAQGLALALGRQLVTLHCSKQMPISCLSRYLCGCVHAGALLLLESVERLEPAVLSAFGQRLADLRKLCWRVREARGGGAGPSPTSQDSADSSSESEEKQVAAAPELGPDEAEPYRPQVIGNILFGGRLLRVRETYGCLATLERPPEALRLVMRPLVILPPDLTRLAEVTLLVAGFREATRLAEKLSAFLCLEGELGPAPPSGRAALVREVVSKAISILFNPAAQWDPLQSRPRAASRATFFLGLEEAPAVIKALCTSRLLSGPEGPRLHHVLNLLRGIFPAVTLRPPEPPTFPRLQSALVAQLHEERLHPDSQLLSTAGQLFQALASAPSVLLLGCSGSGKTTAWRVLAKAVSRLAASEAAALVRSSSGHGLGLAASFLSVNAVCIWPNALSVAEFLGSLEEGIWRDGVLSRLLQRADTSAVVGGAGAGSSQQWVVLDGAASATWLEPISSLFGPKPALHLPSGQKLQLPESVKVLFEMSTAAGMPPSICAHSVLLHCSGTGLWQGVLAGLLGSSLHRTYSLTQQSQAMLRELAEDLFPRTVAFLQQQRCSSVLVPHASPQPLVEQGLQETAAFTRILRALLEQHLRREKFWSVPTTQPQGESPALPPSPDGGPTDLLRSAPPGCWPGEAGQLQRVPFPPDSRVSSFETSTPLSARLEETIPAHHHALAQSFFVFAYIWGFGGHLHPRSWPLFERFARQALCKSRHPVQLPPAASAFDLCPRPEDGTLQPFDGRYLYCRVKSIPSTFCVLPQYERALYLLDLLLGSSQPVLLVGEPGCGKTSFAETLVQPNHLYQRVCVSFMLKASHLRQLLQKKLREKGPLPFGKPVRARAQKGHFLFLVEDLHMAPLDPARGVSLVVESLRQALTHQQFYHADTLELQRFPAGGFNCFATHSVPVPGVMPLCPRFGRLFSTVVLPNLTRETLLSMHMPATLAWVEKFPLLTRHGDLAATLVRATVDAYEAVSKQFLPSPACCLFHFSLHSLRQVFRGLFLLRPRPGIHLSCPLEEQGVKSMFSRRSVGGSRIPTGTSHAGVLSIRLIVRLWLHEALRTFGDPLRGRSQQAACGQLLMEIAMANFCARRPFPHAAPSLGPQSSQPPSRSHISFYQSSLSRSSAWASALEEEEGEGEEEEDFLPDPENLQEFPVSMEAEHPDLWDPVLHAPALALEPPDSKEDPALGGLQAEPARAEVEEQGAKKGEAALVVPSPTQRHSQAPHPLSSRRASLPKARRRLSSKKESAGPLLPTHLLLLRGELLGDIVFSQELGPEQHSPGVHNPYQERLWRTLESQLAPLLPPDFLMPAEVLKHVVHLCRLLCGPERHGALVSFRRCTGRQSLVALAARATDSLLMELPAESDEAQVLALLRLASWEAGVQGRRVLLLVHAGLSTGLLYLVLALMAEGTCPGLYGPEDIIPVVQALAEQQVAKRSMREDLLLQRFFQLVRDNLHVFLLLGSPSGQGPSSLGLSPFATTALSHLLCSLKIYQAWSITSLQELASKQLQGKLNQASALSPGRSSLQTSQNLVPCAAKAAALIHSMASTYAKYLAAHLPLVTPRSFLDLLDTFVWLLGHLQEQNCQRVEKMKLALHKMEEVSEKQQTHSRNVRVLQEKLEKIKQQVIDSQREVEREQMVLKQQEKECQVYEARIDALTKEREELEKAKELAIKKMSSDYKVALAGLRAHDIEELRGYRQPPEQVVWVLDTLCLMFGKKPGWENAKQLLCQKDFYEADACTEVWIG</sequence>
<keyword evidence="2" id="KW-1185">Reference proteome</keyword>